<protein>
    <submittedName>
        <fullName evidence="2">Uncharacterized protein</fullName>
    </submittedName>
</protein>
<reference evidence="2 3" key="1">
    <citation type="journal article" date="2016" name="J. Microbiol.">
        <title>Dankookia rubra gen. nov., sp. nov., an alphaproteobacterium isolated from sediment of a shallow stream.</title>
        <authorList>
            <person name="Kim W.H."/>
            <person name="Kim D.H."/>
            <person name="Kang K."/>
            <person name="Ahn T.Y."/>
        </authorList>
    </citation>
    <scope>NUCLEOTIDE SEQUENCE [LARGE SCALE GENOMIC DNA]</scope>
    <source>
        <strain evidence="2 3">JCM30602</strain>
    </source>
</reference>
<keyword evidence="3" id="KW-1185">Reference proteome</keyword>
<evidence type="ECO:0000313" key="2">
    <source>
        <dbReference type="EMBL" id="TDH62373.1"/>
    </source>
</evidence>
<gene>
    <name evidence="2" type="ORF">E2C06_12260</name>
</gene>
<evidence type="ECO:0000313" key="3">
    <source>
        <dbReference type="Proteomes" id="UP000295096"/>
    </source>
</evidence>
<evidence type="ECO:0000256" key="1">
    <source>
        <dbReference type="SAM" id="Phobius"/>
    </source>
</evidence>
<proteinExistence type="predicted"/>
<comment type="caution">
    <text evidence="2">The sequence shown here is derived from an EMBL/GenBank/DDBJ whole genome shotgun (WGS) entry which is preliminary data.</text>
</comment>
<dbReference type="RefSeq" id="WP_133288887.1">
    <property type="nucleotide sequence ID" value="NZ_SMSJ01000012.1"/>
</dbReference>
<organism evidence="2 3">
    <name type="scientific">Dankookia rubra</name>
    <dbReference type="NCBI Taxonomy" id="1442381"/>
    <lineage>
        <taxon>Bacteria</taxon>
        <taxon>Pseudomonadati</taxon>
        <taxon>Pseudomonadota</taxon>
        <taxon>Alphaproteobacteria</taxon>
        <taxon>Acetobacterales</taxon>
        <taxon>Roseomonadaceae</taxon>
        <taxon>Dankookia</taxon>
    </lineage>
</organism>
<name>A0A4R5QHE2_9PROT</name>
<feature type="transmembrane region" description="Helical" evidence="1">
    <location>
        <begin position="21"/>
        <end position="41"/>
    </location>
</feature>
<dbReference type="AlphaFoldDB" id="A0A4R5QHE2"/>
<keyword evidence="1" id="KW-1133">Transmembrane helix</keyword>
<dbReference type="EMBL" id="SMSJ01000012">
    <property type="protein sequence ID" value="TDH62373.1"/>
    <property type="molecule type" value="Genomic_DNA"/>
</dbReference>
<accession>A0A4R5QHE2</accession>
<keyword evidence="1" id="KW-0472">Membrane</keyword>
<keyword evidence="1" id="KW-0812">Transmembrane</keyword>
<sequence length="74" mass="8080">MENRQAVVRRQITSPKLTAWLRSKALTALIVLIAGSLILLWSTGATFTAEEASVQSSHRTPSTDFAARIEAAIR</sequence>
<dbReference type="Proteomes" id="UP000295096">
    <property type="component" value="Unassembled WGS sequence"/>
</dbReference>